<organism evidence="1 2">
    <name type="scientific">Capsicum baccatum</name>
    <name type="common">Peruvian pepper</name>
    <dbReference type="NCBI Taxonomy" id="33114"/>
    <lineage>
        <taxon>Eukaryota</taxon>
        <taxon>Viridiplantae</taxon>
        <taxon>Streptophyta</taxon>
        <taxon>Embryophyta</taxon>
        <taxon>Tracheophyta</taxon>
        <taxon>Spermatophyta</taxon>
        <taxon>Magnoliopsida</taxon>
        <taxon>eudicotyledons</taxon>
        <taxon>Gunneridae</taxon>
        <taxon>Pentapetalae</taxon>
        <taxon>asterids</taxon>
        <taxon>lamiids</taxon>
        <taxon>Solanales</taxon>
        <taxon>Solanaceae</taxon>
        <taxon>Solanoideae</taxon>
        <taxon>Capsiceae</taxon>
        <taxon>Capsicum</taxon>
    </lineage>
</organism>
<proteinExistence type="predicted"/>
<comment type="caution">
    <text evidence="1">The sequence shown here is derived from an EMBL/GenBank/DDBJ whole genome shotgun (WGS) entry which is preliminary data.</text>
</comment>
<protein>
    <submittedName>
        <fullName evidence="1">Uncharacterized protein</fullName>
    </submittedName>
</protein>
<reference evidence="1 2" key="1">
    <citation type="journal article" date="2017" name="Genome Biol.">
        <title>New reference genome sequences of hot pepper reveal the massive evolution of plant disease-resistance genes by retroduplication.</title>
        <authorList>
            <person name="Kim S."/>
            <person name="Park J."/>
            <person name="Yeom S.I."/>
            <person name="Kim Y.M."/>
            <person name="Seo E."/>
            <person name="Kim K.T."/>
            <person name="Kim M.S."/>
            <person name="Lee J.M."/>
            <person name="Cheong K."/>
            <person name="Shin H.S."/>
            <person name="Kim S.B."/>
            <person name="Han K."/>
            <person name="Lee J."/>
            <person name="Park M."/>
            <person name="Lee H.A."/>
            <person name="Lee H.Y."/>
            <person name="Lee Y."/>
            <person name="Oh S."/>
            <person name="Lee J.H."/>
            <person name="Choi E."/>
            <person name="Choi E."/>
            <person name="Lee S.E."/>
            <person name="Jeon J."/>
            <person name="Kim H."/>
            <person name="Choi G."/>
            <person name="Song H."/>
            <person name="Lee J."/>
            <person name="Lee S.C."/>
            <person name="Kwon J.K."/>
            <person name="Lee H.Y."/>
            <person name="Koo N."/>
            <person name="Hong Y."/>
            <person name="Kim R.W."/>
            <person name="Kang W.H."/>
            <person name="Huh J.H."/>
            <person name="Kang B.C."/>
            <person name="Yang T.J."/>
            <person name="Lee Y.H."/>
            <person name="Bennetzen J.L."/>
            <person name="Choi D."/>
        </authorList>
    </citation>
    <scope>NUCLEOTIDE SEQUENCE [LARGE SCALE GENOMIC DNA]</scope>
    <source>
        <strain evidence="2">cv. PBC81</strain>
    </source>
</reference>
<sequence>MSFHGQRRHCARPQDYYSIYYIPKPNQQQQHTHHQQEALSRTSIKEKMENKDLATKAEMKAVVARALNHLCAGYVFI</sequence>
<dbReference type="EMBL" id="MLFT02000001">
    <property type="protein sequence ID" value="PHT59370.1"/>
    <property type="molecule type" value="Genomic_DNA"/>
</dbReference>
<dbReference type="Proteomes" id="UP000224567">
    <property type="component" value="Unassembled WGS sequence"/>
</dbReference>
<name>A0A2G2XPH0_CAPBA</name>
<evidence type="ECO:0000313" key="1">
    <source>
        <dbReference type="EMBL" id="PHT59370.1"/>
    </source>
</evidence>
<reference evidence="2" key="2">
    <citation type="journal article" date="2017" name="J. Anim. Genet.">
        <title>Multiple reference genome sequences of hot pepper reveal the massive evolution of plant disease resistance genes by retroduplication.</title>
        <authorList>
            <person name="Kim S."/>
            <person name="Park J."/>
            <person name="Yeom S.-I."/>
            <person name="Kim Y.-M."/>
            <person name="Seo E."/>
            <person name="Kim K.-T."/>
            <person name="Kim M.-S."/>
            <person name="Lee J.M."/>
            <person name="Cheong K."/>
            <person name="Shin H.-S."/>
            <person name="Kim S.-B."/>
            <person name="Han K."/>
            <person name="Lee J."/>
            <person name="Park M."/>
            <person name="Lee H.-A."/>
            <person name="Lee H.-Y."/>
            <person name="Lee Y."/>
            <person name="Oh S."/>
            <person name="Lee J.H."/>
            <person name="Choi E."/>
            <person name="Choi E."/>
            <person name="Lee S.E."/>
            <person name="Jeon J."/>
            <person name="Kim H."/>
            <person name="Choi G."/>
            <person name="Song H."/>
            <person name="Lee J."/>
            <person name="Lee S.-C."/>
            <person name="Kwon J.-K."/>
            <person name="Lee H.-Y."/>
            <person name="Koo N."/>
            <person name="Hong Y."/>
            <person name="Kim R.W."/>
            <person name="Kang W.-H."/>
            <person name="Huh J.H."/>
            <person name="Kang B.-C."/>
            <person name="Yang T.-J."/>
            <person name="Lee Y.-H."/>
            <person name="Bennetzen J.L."/>
            <person name="Choi D."/>
        </authorList>
    </citation>
    <scope>NUCLEOTIDE SEQUENCE [LARGE SCALE GENOMIC DNA]</scope>
    <source>
        <strain evidence="2">cv. PBC81</strain>
    </source>
</reference>
<gene>
    <name evidence="1" type="ORF">CQW23_01733</name>
</gene>
<accession>A0A2G2XPH0</accession>
<evidence type="ECO:0000313" key="2">
    <source>
        <dbReference type="Proteomes" id="UP000224567"/>
    </source>
</evidence>
<dbReference type="AlphaFoldDB" id="A0A2G2XPH0"/>
<keyword evidence="2" id="KW-1185">Reference proteome</keyword>